<evidence type="ECO:0000259" key="2">
    <source>
        <dbReference type="PROSITE" id="PS50144"/>
    </source>
</evidence>
<dbReference type="PROSITE" id="PS50144">
    <property type="entry name" value="MATH"/>
    <property type="match status" value="1"/>
</dbReference>
<protein>
    <recommendedName>
        <fullName evidence="2">MATH domain-containing protein</fullName>
    </recommendedName>
</protein>
<dbReference type="PANTHER" id="PTHR47022">
    <property type="entry name" value="BTB AND MATH DOMAIN-CONTAINING PROTEIN 36-RELATED"/>
    <property type="match status" value="1"/>
</dbReference>
<dbReference type="AlphaFoldDB" id="A0A6V7Y7C8"/>
<proteinExistence type="predicted"/>
<feature type="region of interest" description="Disordered" evidence="1">
    <location>
        <begin position="1"/>
        <end position="23"/>
    </location>
</feature>
<sequence length="170" mass="19260">MEVDSVTDVLNATSNGDKDPYKSEGQITLKLEKLSEFAHEGPKSRLSDPVYIRGLPWKILAIPQEMFSHPAEGRQQTCLGYFLQCNHGDADPSWSCSAKATLKILTQKPGKENYVRKLTHVFSAKELNWGFPQFMTFEEIMNPEEGWYDEKVDTIVLFVDIKADPPHGVK</sequence>
<dbReference type="Pfam" id="PF22486">
    <property type="entry name" value="MATH_2"/>
    <property type="match status" value="1"/>
</dbReference>
<dbReference type="Proteomes" id="UP000580250">
    <property type="component" value="Unassembled WGS sequence"/>
</dbReference>
<gene>
    <name evidence="3" type="ORF">MENT_LOCUS61374</name>
</gene>
<feature type="domain" description="MATH" evidence="2">
    <location>
        <begin position="24"/>
        <end position="159"/>
    </location>
</feature>
<comment type="caution">
    <text evidence="3">The sequence shown here is derived from an EMBL/GenBank/DDBJ whole genome shotgun (WGS) entry which is preliminary data.</text>
</comment>
<dbReference type="InterPro" id="IPR002083">
    <property type="entry name" value="MATH/TRAF_dom"/>
</dbReference>
<dbReference type="EMBL" id="CAJEWN010003374">
    <property type="protein sequence ID" value="CAD2207445.1"/>
    <property type="molecule type" value="Genomic_DNA"/>
</dbReference>
<organism evidence="3 4">
    <name type="scientific">Meloidogyne enterolobii</name>
    <name type="common">Root-knot nematode worm</name>
    <name type="synonym">Meloidogyne mayaguensis</name>
    <dbReference type="NCBI Taxonomy" id="390850"/>
    <lineage>
        <taxon>Eukaryota</taxon>
        <taxon>Metazoa</taxon>
        <taxon>Ecdysozoa</taxon>
        <taxon>Nematoda</taxon>
        <taxon>Chromadorea</taxon>
        <taxon>Rhabditida</taxon>
        <taxon>Tylenchina</taxon>
        <taxon>Tylenchomorpha</taxon>
        <taxon>Tylenchoidea</taxon>
        <taxon>Meloidogynidae</taxon>
        <taxon>Meloidogyninae</taxon>
        <taxon>Meloidogyne</taxon>
    </lineage>
</organism>
<dbReference type="Gene3D" id="2.60.210.10">
    <property type="entry name" value="Apoptosis, Tumor Necrosis Factor Receptor Associated Protein 2, Chain A"/>
    <property type="match status" value="1"/>
</dbReference>
<dbReference type="SUPFAM" id="SSF49599">
    <property type="entry name" value="TRAF domain-like"/>
    <property type="match status" value="1"/>
</dbReference>
<evidence type="ECO:0000256" key="1">
    <source>
        <dbReference type="SAM" id="MobiDB-lite"/>
    </source>
</evidence>
<dbReference type="InterPro" id="IPR008974">
    <property type="entry name" value="TRAF-like"/>
</dbReference>
<name>A0A6V7Y7C8_MELEN</name>
<dbReference type="OrthoDB" id="5876426at2759"/>
<dbReference type="SMART" id="SM00061">
    <property type="entry name" value="MATH"/>
    <property type="match status" value="1"/>
</dbReference>
<dbReference type="PANTHER" id="PTHR47022:SF1">
    <property type="entry name" value="BTB AND MATH DOMAIN-CONTAINING PROTEIN 36-RELATED"/>
    <property type="match status" value="1"/>
</dbReference>
<evidence type="ECO:0000313" key="4">
    <source>
        <dbReference type="Proteomes" id="UP000580250"/>
    </source>
</evidence>
<reference evidence="3 4" key="1">
    <citation type="submission" date="2020-08" db="EMBL/GenBank/DDBJ databases">
        <authorList>
            <person name="Koutsovoulos G."/>
            <person name="Danchin GJ E."/>
        </authorList>
    </citation>
    <scope>NUCLEOTIDE SEQUENCE [LARGE SCALE GENOMIC DNA]</scope>
</reference>
<evidence type="ECO:0000313" key="3">
    <source>
        <dbReference type="EMBL" id="CAD2207445.1"/>
    </source>
</evidence>
<accession>A0A6V7Y7C8</accession>